<evidence type="ECO:0000256" key="3">
    <source>
        <dbReference type="ARBA" id="ARBA00022723"/>
    </source>
</evidence>
<keyword evidence="4" id="KW-0378">Hydrolase</keyword>
<comment type="cofactor">
    <cofactor evidence="2">
        <name>Mg(2+)</name>
        <dbReference type="ChEBI" id="CHEBI:18420"/>
    </cofactor>
</comment>
<proteinExistence type="predicted"/>
<comment type="cofactor">
    <cofactor evidence="1">
        <name>Mn(2+)</name>
        <dbReference type="ChEBI" id="CHEBI:29035"/>
    </cofactor>
</comment>
<evidence type="ECO:0000256" key="6">
    <source>
        <dbReference type="ARBA" id="ARBA00023211"/>
    </source>
</evidence>
<protein>
    <submittedName>
        <fullName evidence="8">CoA pyrophosphatase</fullName>
    </submittedName>
</protein>
<dbReference type="Pfam" id="PF00293">
    <property type="entry name" value="NUDIX"/>
    <property type="match status" value="1"/>
</dbReference>
<reference evidence="8 9" key="1">
    <citation type="submission" date="2018-07" db="EMBL/GenBank/DDBJ databases">
        <title>Corallincola holothuriorum sp. nov., a new facultative anaerobe isolated from sea cucumber Apostichopus japonicus.</title>
        <authorList>
            <person name="Xia H."/>
        </authorList>
    </citation>
    <scope>NUCLEOTIDE SEQUENCE [LARGE SCALE GENOMIC DNA]</scope>
    <source>
        <strain evidence="8 9">C4</strain>
    </source>
</reference>
<evidence type="ECO:0000313" key="8">
    <source>
        <dbReference type="EMBL" id="RCU50507.1"/>
    </source>
</evidence>
<comment type="caution">
    <text evidence="8">The sequence shown here is derived from an EMBL/GenBank/DDBJ whole genome shotgun (WGS) entry which is preliminary data.</text>
</comment>
<dbReference type="PANTHER" id="PTHR12992:SF11">
    <property type="entry name" value="MITOCHONDRIAL COENZYME A DIPHOSPHATASE NUDT8"/>
    <property type="match status" value="1"/>
</dbReference>
<dbReference type="GO" id="GO:0046872">
    <property type="term" value="F:metal ion binding"/>
    <property type="evidence" value="ECO:0007669"/>
    <property type="project" value="UniProtKB-KW"/>
</dbReference>
<dbReference type="PROSITE" id="PS51462">
    <property type="entry name" value="NUDIX"/>
    <property type="match status" value="1"/>
</dbReference>
<dbReference type="OrthoDB" id="9802805at2"/>
<keyword evidence="3" id="KW-0479">Metal-binding</keyword>
<accession>A0A368NIU1</accession>
<dbReference type="InterPro" id="IPR015797">
    <property type="entry name" value="NUDIX_hydrolase-like_dom_sf"/>
</dbReference>
<dbReference type="Gene3D" id="3.90.79.10">
    <property type="entry name" value="Nucleoside Triphosphate Pyrophosphohydrolase"/>
    <property type="match status" value="1"/>
</dbReference>
<gene>
    <name evidence="8" type="ORF">DU002_08790</name>
</gene>
<keyword evidence="9" id="KW-1185">Reference proteome</keyword>
<evidence type="ECO:0000256" key="4">
    <source>
        <dbReference type="ARBA" id="ARBA00022801"/>
    </source>
</evidence>
<dbReference type="InterPro" id="IPR000086">
    <property type="entry name" value="NUDIX_hydrolase_dom"/>
</dbReference>
<dbReference type="GO" id="GO:0010945">
    <property type="term" value="F:coenzyme A diphosphatase activity"/>
    <property type="evidence" value="ECO:0007669"/>
    <property type="project" value="InterPro"/>
</dbReference>
<evidence type="ECO:0000256" key="1">
    <source>
        <dbReference type="ARBA" id="ARBA00001936"/>
    </source>
</evidence>
<sequence>MKLEALLNRFLLHPPPPSQSYNGEIEAAVLVPLQLVDGQLQIVFTRRPDDIPHHPNQICFPGGKRELGDTDLMATALRETEEELGISASTIKVLGVLPSRITRTGFFVQPFLGMLSHDQFSPDPIEVAELFSLPASEILQPHAFHGETVAINNEQLEIFGSYSSNGLIWGMTAHILVDLIKQLNAPT</sequence>
<dbReference type="PANTHER" id="PTHR12992">
    <property type="entry name" value="NUDIX HYDROLASE"/>
    <property type="match status" value="1"/>
</dbReference>
<dbReference type="RefSeq" id="WP_114337996.1">
    <property type="nucleotide sequence ID" value="NZ_QPID01000004.1"/>
</dbReference>
<evidence type="ECO:0000256" key="2">
    <source>
        <dbReference type="ARBA" id="ARBA00001946"/>
    </source>
</evidence>
<dbReference type="CDD" id="cd03426">
    <property type="entry name" value="NUDIX_CoAse_Nudt7"/>
    <property type="match status" value="1"/>
</dbReference>
<organism evidence="8 9">
    <name type="scientific">Corallincola holothuriorum</name>
    <dbReference type="NCBI Taxonomy" id="2282215"/>
    <lineage>
        <taxon>Bacteria</taxon>
        <taxon>Pseudomonadati</taxon>
        <taxon>Pseudomonadota</taxon>
        <taxon>Gammaproteobacteria</taxon>
        <taxon>Alteromonadales</taxon>
        <taxon>Psychromonadaceae</taxon>
        <taxon>Corallincola</taxon>
    </lineage>
</organism>
<feature type="domain" description="Nudix hydrolase" evidence="7">
    <location>
        <begin position="24"/>
        <end position="155"/>
    </location>
</feature>
<name>A0A368NIU1_9GAMM</name>
<evidence type="ECO:0000256" key="5">
    <source>
        <dbReference type="ARBA" id="ARBA00022842"/>
    </source>
</evidence>
<dbReference type="InterPro" id="IPR045121">
    <property type="entry name" value="CoAse"/>
</dbReference>
<keyword evidence="5" id="KW-0460">Magnesium</keyword>
<dbReference type="SUPFAM" id="SSF55811">
    <property type="entry name" value="Nudix"/>
    <property type="match status" value="1"/>
</dbReference>
<evidence type="ECO:0000259" key="7">
    <source>
        <dbReference type="PROSITE" id="PS51462"/>
    </source>
</evidence>
<keyword evidence="6" id="KW-0464">Manganese</keyword>
<evidence type="ECO:0000313" key="9">
    <source>
        <dbReference type="Proteomes" id="UP000252558"/>
    </source>
</evidence>
<dbReference type="AlphaFoldDB" id="A0A368NIU1"/>
<dbReference type="EMBL" id="QPID01000004">
    <property type="protein sequence ID" value="RCU50507.1"/>
    <property type="molecule type" value="Genomic_DNA"/>
</dbReference>
<dbReference type="Proteomes" id="UP000252558">
    <property type="component" value="Unassembled WGS sequence"/>
</dbReference>